<dbReference type="SUPFAM" id="SSF53756">
    <property type="entry name" value="UDP-Glycosyltransferase/glycogen phosphorylase"/>
    <property type="match status" value="1"/>
</dbReference>
<gene>
    <name evidence="2" type="ORF">LCGC14_1806000</name>
</gene>
<proteinExistence type="predicted"/>
<dbReference type="AlphaFoldDB" id="A0A0F9HB42"/>
<accession>A0A0F9HB42</accession>
<protein>
    <recommendedName>
        <fullName evidence="1">Glycosyltransferase subfamily 4-like N-terminal domain-containing protein</fullName>
    </recommendedName>
</protein>
<organism evidence="2">
    <name type="scientific">marine sediment metagenome</name>
    <dbReference type="NCBI Taxonomy" id="412755"/>
    <lineage>
        <taxon>unclassified sequences</taxon>
        <taxon>metagenomes</taxon>
        <taxon>ecological metagenomes</taxon>
    </lineage>
</organism>
<reference evidence="2" key="1">
    <citation type="journal article" date="2015" name="Nature">
        <title>Complex archaea that bridge the gap between prokaryotes and eukaryotes.</title>
        <authorList>
            <person name="Spang A."/>
            <person name="Saw J.H."/>
            <person name="Jorgensen S.L."/>
            <person name="Zaremba-Niedzwiedzka K."/>
            <person name="Martijn J."/>
            <person name="Lind A.E."/>
            <person name="van Eijk R."/>
            <person name="Schleper C."/>
            <person name="Guy L."/>
            <person name="Ettema T.J."/>
        </authorList>
    </citation>
    <scope>NUCLEOTIDE SEQUENCE</scope>
</reference>
<dbReference type="Gene3D" id="3.40.50.2000">
    <property type="entry name" value="Glycogen Phosphorylase B"/>
    <property type="match status" value="2"/>
</dbReference>
<dbReference type="InterPro" id="IPR028098">
    <property type="entry name" value="Glyco_trans_4-like_N"/>
</dbReference>
<dbReference type="EMBL" id="LAZR01017469">
    <property type="protein sequence ID" value="KKM00282.1"/>
    <property type="molecule type" value="Genomic_DNA"/>
</dbReference>
<sequence length="330" mass="38511">MKIIVVTNHCCGRVIKQARVLKKLGYDLHLITNRLPKFDRENFKSVSYYDDKKGLDNTLSLFGDKNIFHVHNEPTWMATVIRTKYANARIVLDMHDSNYWRVEGMRWFEEDVAMQCADALVFTSKSMRDSIEKYGKPHIIVSSATLKEDFRYGAWHYWGGLVSQGGHSLPTNENPLESWRDYTALYTLMKGKKQVFAYSPQFRPGSDLDKHYINTGAKLGTFSHQDLLDRMGRHNWSLVGNLRKDMIWDLALPNKFYDAMAAGIPVVNFGCKEVEPLINAFDVGINVETVDELLERWDEHTEKRYKVNINRQFFVMERYIDKLTDLYEEL</sequence>
<evidence type="ECO:0000313" key="2">
    <source>
        <dbReference type="EMBL" id="KKM00282.1"/>
    </source>
</evidence>
<evidence type="ECO:0000259" key="1">
    <source>
        <dbReference type="Pfam" id="PF13439"/>
    </source>
</evidence>
<feature type="domain" description="Glycosyltransferase subfamily 4-like N-terminal" evidence="1">
    <location>
        <begin position="17"/>
        <end position="137"/>
    </location>
</feature>
<name>A0A0F9HB42_9ZZZZ</name>
<dbReference type="Pfam" id="PF13439">
    <property type="entry name" value="Glyco_transf_4"/>
    <property type="match status" value="1"/>
</dbReference>
<comment type="caution">
    <text evidence="2">The sequence shown here is derived from an EMBL/GenBank/DDBJ whole genome shotgun (WGS) entry which is preliminary data.</text>
</comment>